<feature type="transmembrane region" description="Helical" evidence="1">
    <location>
        <begin position="17"/>
        <end position="37"/>
    </location>
</feature>
<feature type="transmembrane region" description="Helical" evidence="1">
    <location>
        <begin position="103"/>
        <end position="128"/>
    </location>
</feature>
<keyword evidence="2" id="KW-1185">Reference proteome</keyword>
<keyword evidence="1" id="KW-0472">Membrane</keyword>
<keyword evidence="1" id="KW-1133">Transmembrane helix</keyword>
<name>A0AAF3F8L3_9BILA</name>
<dbReference type="Proteomes" id="UP000887575">
    <property type="component" value="Unassembled WGS sequence"/>
</dbReference>
<accession>A0AAF3F8L3</accession>
<evidence type="ECO:0000313" key="2">
    <source>
        <dbReference type="Proteomes" id="UP000887575"/>
    </source>
</evidence>
<keyword evidence="1" id="KW-0812">Transmembrane</keyword>
<evidence type="ECO:0000256" key="1">
    <source>
        <dbReference type="SAM" id="Phobius"/>
    </source>
</evidence>
<feature type="transmembrane region" description="Helical" evidence="1">
    <location>
        <begin position="333"/>
        <end position="351"/>
    </location>
</feature>
<evidence type="ECO:0000313" key="3">
    <source>
        <dbReference type="WBParaSite" id="MBELARI_LOCUS324"/>
    </source>
</evidence>
<dbReference type="WBParaSite" id="MBELARI_LOCUS324">
    <property type="protein sequence ID" value="MBELARI_LOCUS324"/>
    <property type="gene ID" value="MBELARI_LOCUS324"/>
</dbReference>
<reference evidence="3" key="1">
    <citation type="submission" date="2024-02" db="UniProtKB">
        <authorList>
            <consortium name="WormBaseParasite"/>
        </authorList>
    </citation>
    <scope>IDENTIFICATION</scope>
</reference>
<organism evidence="2 3">
    <name type="scientific">Mesorhabditis belari</name>
    <dbReference type="NCBI Taxonomy" id="2138241"/>
    <lineage>
        <taxon>Eukaryota</taxon>
        <taxon>Metazoa</taxon>
        <taxon>Ecdysozoa</taxon>
        <taxon>Nematoda</taxon>
        <taxon>Chromadorea</taxon>
        <taxon>Rhabditida</taxon>
        <taxon>Rhabditina</taxon>
        <taxon>Rhabditomorpha</taxon>
        <taxon>Rhabditoidea</taxon>
        <taxon>Rhabditidae</taxon>
        <taxon>Mesorhabditinae</taxon>
        <taxon>Mesorhabditis</taxon>
    </lineage>
</organism>
<feature type="transmembrane region" description="Helical" evidence="1">
    <location>
        <begin position="301"/>
        <end position="321"/>
    </location>
</feature>
<sequence>MFASIQETNFWLKWQDLIWALSVTFGLIGFYILLHILDDQYWTLVHYDYTYDVDYSTSNSSTNATNDVSYLNANDTDYSLLNDSSYDNYTYIYPMTFSDYVEYYMPMVVSAVIALSLVTTPLAAYFSATNDRLSWPIRLLATAENINKFIYALSSCLNDMCSYFDLCSEDLCWSFYKLSWILTDMYSLCDVAQYCQCLISLSRFLVLSLDGAYFRYTTKLPIIQLLIPYALRVAFAQIEIALCDYSFQQIVHEFLITMPYFLTCGLDFVTDRKVKTLKKNGRVSRVECLLMLQMVTNSCMTVINFIIYYMCSFVTYLFFGYDVWIVFSKLRTLIQVLLFNLVSSLISVLFLRKPKDREPRSGVAVTVTSVAPTAKRTTMTRVE</sequence>
<proteinExistence type="predicted"/>
<protein>
    <submittedName>
        <fullName evidence="3">Uncharacterized protein</fullName>
    </submittedName>
</protein>
<dbReference type="AlphaFoldDB" id="A0AAF3F8L3"/>